<feature type="region of interest" description="Disordered" evidence="1">
    <location>
        <begin position="1"/>
        <end position="31"/>
    </location>
</feature>
<protein>
    <submittedName>
        <fullName evidence="2">Uncharacterized protein</fullName>
    </submittedName>
</protein>
<proteinExistence type="predicted"/>
<feature type="compositionally biased region" description="Polar residues" evidence="1">
    <location>
        <begin position="1"/>
        <end position="15"/>
    </location>
</feature>
<dbReference type="AlphaFoldDB" id="A0A212LMC2"/>
<feature type="region of interest" description="Disordered" evidence="1">
    <location>
        <begin position="136"/>
        <end position="173"/>
    </location>
</feature>
<organism evidence="2">
    <name type="scientific">uncultured Pleomorphomonas sp</name>
    <dbReference type="NCBI Taxonomy" id="442121"/>
    <lineage>
        <taxon>Bacteria</taxon>
        <taxon>Pseudomonadati</taxon>
        <taxon>Pseudomonadota</taxon>
        <taxon>Alphaproteobacteria</taxon>
        <taxon>Hyphomicrobiales</taxon>
        <taxon>Pleomorphomonadaceae</taxon>
        <taxon>Pleomorphomonas</taxon>
        <taxon>environmental samples</taxon>
    </lineage>
</organism>
<evidence type="ECO:0000313" key="2">
    <source>
        <dbReference type="EMBL" id="SCM78686.1"/>
    </source>
</evidence>
<evidence type="ECO:0000256" key="1">
    <source>
        <dbReference type="SAM" id="MobiDB-lite"/>
    </source>
</evidence>
<gene>
    <name evidence="2" type="ORF">KL86PLE_90029</name>
</gene>
<reference evidence="2" key="1">
    <citation type="submission" date="2016-08" db="EMBL/GenBank/DDBJ databases">
        <authorList>
            <person name="Seilhamer J.J."/>
        </authorList>
    </citation>
    <scope>NUCLEOTIDE SEQUENCE</scope>
    <source>
        <strain evidence="2">86</strain>
    </source>
</reference>
<sequence>MARQKSGASVITSSPVPAGESGGLVRPRPACIDSEPRRTMLRVGRIAGCRQAADGLRGGSCRPRVPSGQARNHRCLDTFGGAGKMEKALGGHPVVGKRETIDVSRLSFRTYCKGRGAPDRYSPLIPDGRFFDRAIRAENGREGGATGRKNAAGHARGVGGRGRERRGLSRRRP</sequence>
<dbReference type="EMBL" id="FMJD01000013">
    <property type="protein sequence ID" value="SCM78686.1"/>
    <property type="molecule type" value="Genomic_DNA"/>
</dbReference>
<accession>A0A212LMC2</accession>
<name>A0A212LMC2_9HYPH</name>